<name>A0A401M0A4_9BACE</name>
<proteinExistence type="predicted"/>
<keyword evidence="2" id="KW-1185">Reference proteome</keyword>
<dbReference type="AlphaFoldDB" id="A0A401M0A4"/>
<accession>A0A401M0A4</accession>
<organism evidence="1 2">
    <name type="scientific">Bacteroides faecalis</name>
    <dbReference type="NCBI Taxonomy" id="2447885"/>
    <lineage>
        <taxon>Bacteria</taxon>
        <taxon>Pseudomonadati</taxon>
        <taxon>Bacteroidota</taxon>
        <taxon>Bacteroidia</taxon>
        <taxon>Bacteroidales</taxon>
        <taxon>Bacteroidaceae</taxon>
        <taxon>Bacteroides</taxon>
    </lineage>
</organism>
<sequence length="75" mass="8521">MGIYLYKLDFINNGTLEADSFYNPDVTTGTQAYNEGMKYLSELCGNDMFMALSIAPVFPAQYGNSRRISCDTWER</sequence>
<protein>
    <submittedName>
        <fullName evidence="1">Uncharacterized protein</fullName>
    </submittedName>
</protein>
<gene>
    <name evidence="1" type="ORF">KGMB02408_41120</name>
</gene>
<dbReference type="Proteomes" id="UP000288079">
    <property type="component" value="Unassembled WGS sequence"/>
</dbReference>
<dbReference type="RefSeq" id="WP_125042602.1">
    <property type="nucleotide sequence ID" value="NZ_BHWB01000021.1"/>
</dbReference>
<evidence type="ECO:0000313" key="2">
    <source>
        <dbReference type="Proteomes" id="UP000288079"/>
    </source>
</evidence>
<dbReference type="OrthoDB" id="1031955at2"/>
<dbReference type="InterPro" id="IPR013785">
    <property type="entry name" value="Aldolase_TIM"/>
</dbReference>
<dbReference type="EMBL" id="BHWB01000021">
    <property type="protein sequence ID" value="GCB37167.1"/>
    <property type="molecule type" value="Genomic_DNA"/>
</dbReference>
<evidence type="ECO:0000313" key="1">
    <source>
        <dbReference type="EMBL" id="GCB37167.1"/>
    </source>
</evidence>
<comment type="caution">
    <text evidence="1">The sequence shown here is derived from an EMBL/GenBank/DDBJ whole genome shotgun (WGS) entry which is preliminary data.</text>
</comment>
<dbReference type="Gene3D" id="3.20.20.70">
    <property type="entry name" value="Aldolase class I"/>
    <property type="match status" value="1"/>
</dbReference>
<reference evidence="1 2" key="1">
    <citation type="submission" date="2018-10" db="EMBL/GenBank/DDBJ databases">
        <title>Draft Genome Sequence of Bacteroides sp. KCTC 15687.</title>
        <authorList>
            <person name="Yu S.Y."/>
            <person name="Kim J.S."/>
            <person name="Oh B.S."/>
            <person name="Park S.H."/>
            <person name="Kang S.W."/>
            <person name="Park J.E."/>
            <person name="Choi S.H."/>
            <person name="Han K.I."/>
            <person name="Lee K.C."/>
            <person name="Eom M.K."/>
            <person name="Suh M.K."/>
            <person name="Lee D.H."/>
            <person name="Yoon H."/>
            <person name="Kim B."/>
            <person name="Yang S.J."/>
            <person name="Lee J.S."/>
            <person name="Lee J.H."/>
        </authorList>
    </citation>
    <scope>NUCLEOTIDE SEQUENCE [LARGE SCALE GENOMIC DNA]</scope>
    <source>
        <strain evidence="1 2">KCTC 15687</strain>
    </source>
</reference>